<reference evidence="2 3" key="1">
    <citation type="submission" date="2011-09" db="EMBL/GenBank/DDBJ databases">
        <title>The draft genome of Methylobacterium extorquens DSM 13060.</title>
        <authorList>
            <consortium name="US DOE Joint Genome Institute (JGI-PGF)"/>
            <person name="Lucas S."/>
            <person name="Han J."/>
            <person name="Lapidus A."/>
            <person name="Cheng J.-F."/>
            <person name="Goodwin L."/>
            <person name="Pitluck S."/>
            <person name="Peters L."/>
            <person name="Land M.L."/>
            <person name="Hauser L."/>
            <person name="Koskimaki J."/>
            <person name="Halonen O."/>
            <person name="Pirttila A."/>
            <person name="Frank C."/>
            <person name="Woyke T.J."/>
        </authorList>
    </citation>
    <scope>NUCLEOTIDE SEQUENCE [LARGE SCALE GENOMIC DNA]</scope>
    <source>
        <strain evidence="2 3">DSM 13060</strain>
    </source>
</reference>
<dbReference type="EMBL" id="AGJK01000005">
    <property type="protein sequence ID" value="EHP94728.1"/>
    <property type="molecule type" value="Genomic_DNA"/>
</dbReference>
<gene>
    <name evidence="2" type="ORF">MetexDRAFT_0417</name>
</gene>
<evidence type="ECO:0000313" key="2">
    <source>
        <dbReference type="EMBL" id="EHP94728.1"/>
    </source>
</evidence>
<dbReference type="AlphaFoldDB" id="H1KCQ5"/>
<dbReference type="Proteomes" id="UP000004382">
    <property type="component" value="Unassembled WGS sequence"/>
</dbReference>
<evidence type="ECO:0000256" key="1">
    <source>
        <dbReference type="SAM" id="MobiDB-lite"/>
    </source>
</evidence>
<dbReference type="PATRIC" id="fig|882800.3.peg.399"/>
<evidence type="ECO:0000313" key="3">
    <source>
        <dbReference type="Proteomes" id="UP000004382"/>
    </source>
</evidence>
<accession>H1KCQ5</accession>
<organism evidence="2 3">
    <name type="scientific">Methylorubrum extorquens DSM 13060</name>
    <dbReference type="NCBI Taxonomy" id="882800"/>
    <lineage>
        <taxon>Bacteria</taxon>
        <taxon>Pseudomonadati</taxon>
        <taxon>Pseudomonadota</taxon>
        <taxon>Alphaproteobacteria</taxon>
        <taxon>Hyphomicrobiales</taxon>
        <taxon>Methylobacteriaceae</taxon>
        <taxon>Methylorubrum</taxon>
    </lineage>
</organism>
<protein>
    <submittedName>
        <fullName evidence="2">Uncharacterized protein</fullName>
    </submittedName>
</protein>
<proteinExistence type="predicted"/>
<name>H1KCQ5_METEX</name>
<comment type="caution">
    <text evidence="2">The sequence shown here is derived from an EMBL/GenBank/DDBJ whole genome shotgun (WGS) entry which is preliminary data.</text>
</comment>
<dbReference type="RefSeq" id="WP_003596630.1">
    <property type="nucleotide sequence ID" value="NZ_AGJK01000005.1"/>
</dbReference>
<sequence length="122" mass="12563">MDENEHARLLRTLDVVLTPAAGRLGVVFVAAGPFARGRRAAAGEPDLQVAVVGADADGAARRALCAAALATGLTIDPGYVPVGGAGESLVFGERRAVSSLRRERRPSSSPAFHGLASEGLFR</sequence>
<feature type="region of interest" description="Disordered" evidence="1">
    <location>
        <begin position="100"/>
        <end position="122"/>
    </location>
</feature>